<dbReference type="AlphaFoldDB" id="F8NF15"/>
<dbReference type="KEGG" id="sla:SERLADRAFT_432398"/>
<evidence type="ECO:0000313" key="1">
    <source>
        <dbReference type="EMBL" id="EGO30774.1"/>
    </source>
</evidence>
<dbReference type="HOGENOM" id="CLU_3125977_0_0_1"/>
<protein>
    <submittedName>
        <fullName evidence="1">Uncharacterized protein</fullName>
    </submittedName>
</protein>
<dbReference type="GeneID" id="18813997"/>
<reference evidence="2" key="1">
    <citation type="journal article" date="2011" name="Science">
        <title>The plant cell wall-decomposing machinery underlies the functional diversity of forest fungi.</title>
        <authorList>
            <person name="Eastwood D.C."/>
            <person name="Floudas D."/>
            <person name="Binder M."/>
            <person name="Majcherczyk A."/>
            <person name="Schneider P."/>
            <person name="Aerts A."/>
            <person name="Asiegbu F.O."/>
            <person name="Baker S.E."/>
            <person name="Barry K."/>
            <person name="Bendiksby M."/>
            <person name="Blumentritt M."/>
            <person name="Coutinho P.M."/>
            <person name="Cullen D."/>
            <person name="de Vries R.P."/>
            <person name="Gathman A."/>
            <person name="Goodell B."/>
            <person name="Henrissat B."/>
            <person name="Ihrmark K."/>
            <person name="Kauserud H."/>
            <person name="Kohler A."/>
            <person name="LaButti K."/>
            <person name="Lapidus A."/>
            <person name="Lavin J.L."/>
            <person name="Lee Y.-H."/>
            <person name="Lindquist E."/>
            <person name="Lilly W."/>
            <person name="Lucas S."/>
            <person name="Morin E."/>
            <person name="Murat C."/>
            <person name="Oguiza J.A."/>
            <person name="Park J."/>
            <person name="Pisabarro A.G."/>
            <person name="Riley R."/>
            <person name="Rosling A."/>
            <person name="Salamov A."/>
            <person name="Schmidt O."/>
            <person name="Schmutz J."/>
            <person name="Skrede I."/>
            <person name="Stenlid J."/>
            <person name="Wiebenga A."/>
            <person name="Xie X."/>
            <person name="Kuees U."/>
            <person name="Hibbett D.S."/>
            <person name="Hoffmeister D."/>
            <person name="Hoegberg N."/>
            <person name="Martin F."/>
            <person name="Grigoriev I.V."/>
            <person name="Watkinson S.C."/>
        </authorList>
    </citation>
    <scope>NUCLEOTIDE SEQUENCE [LARGE SCALE GENOMIC DNA]</scope>
    <source>
        <strain evidence="2">S7.9</strain>
    </source>
</reference>
<dbReference type="EMBL" id="GL945428">
    <property type="protein sequence ID" value="EGO30774.1"/>
    <property type="molecule type" value="Genomic_DNA"/>
</dbReference>
<gene>
    <name evidence="1" type="ORF">SERLADRAFT_432398</name>
</gene>
<sequence>MAFASNTMVPGFCVCLDVVSNNTEIPTRTMGLIYHVIDHGVPQLAVHLKA</sequence>
<dbReference type="RefSeq" id="XP_007312658.1">
    <property type="nucleotide sequence ID" value="XM_007312596.1"/>
</dbReference>
<name>F8NF15_SERL9</name>
<proteinExistence type="predicted"/>
<accession>F8NF15</accession>
<organism evidence="2">
    <name type="scientific">Serpula lacrymans var. lacrymans (strain S7.9)</name>
    <name type="common">Dry rot fungus</name>
    <dbReference type="NCBI Taxonomy" id="578457"/>
    <lineage>
        <taxon>Eukaryota</taxon>
        <taxon>Fungi</taxon>
        <taxon>Dikarya</taxon>
        <taxon>Basidiomycota</taxon>
        <taxon>Agaricomycotina</taxon>
        <taxon>Agaricomycetes</taxon>
        <taxon>Agaricomycetidae</taxon>
        <taxon>Boletales</taxon>
        <taxon>Coniophorineae</taxon>
        <taxon>Serpulaceae</taxon>
        <taxon>Serpula</taxon>
    </lineage>
</organism>
<dbReference type="Proteomes" id="UP000008064">
    <property type="component" value="Unassembled WGS sequence"/>
</dbReference>
<evidence type="ECO:0000313" key="2">
    <source>
        <dbReference type="Proteomes" id="UP000008064"/>
    </source>
</evidence>